<sequence>MISIVSVHDRRFHVHAGGAHRKFWERVNAGHWEPHTFDVFDRFLTPNRSCLDIGAWIGPTTLYAAQLARRVHAIEPDSVAHAALAVNVAENPALRERIVLHRQCIAPRSGPVELYAGGMYHGEASAFGDSMSGMVATAHRPGQPSCRVDGVALAEFLVNHAIDDCGFIKMDVEGGEYSLIPGRWRELAAFGMPTAYVSFHAPAPALRQAHIGACIEELRRCYRYLHGAAGRDRDRVDQRLSEVRDWTDDSPDSPWRALEHLLGDGLVASDEVW</sequence>
<feature type="domain" description="Methyltransferase FkbM" evidence="1">
    <location>
        <begin position="52"/>
        <end position="203"/>
    </location>
</feature>
<protein>
    <submittedName>
        <fullName evidence="2">FkbM family methyltransferase</fullName>
    </submittedName>
</protein>
<accession>A0ABY7H936</accession>
<proteinExistence type="predicted"/>
<dbReference type="InterPro" id="IPR052514">
    <property type="entry name" value="SAM-dependent_MTase"/>
</dbReference>
<dbReference type="PANTHER" id="PTHR34203:SF15">
    <property type="entry name" value="SLL1173 PROTEIN"/>
    <property type="match status" value="1"/>
</dbReference>
<dbReference type="NCBIfam" id="TIGR01444">
    <property type="entry name" value="fkbM_fam"/>
    <property type="match status" value="1"/>
</dbReference>
<dbReference type="InterPro" id="IPR006342">
    <property type="entry name" value="FkbM_mtfrase"/>
</dbReference>
<dbReference type="SUPFAM" id="SSF53335">
    <property type="entry name" value="S-adenosyl-L-methionine-dependent methyltransferases"/>
    <property type="match status" value="1"/>
</dbReference>
<dbReference type="RefSeq" id="WP_269038004.1">
    <property type="nucleotide sequence ID" value="NZ_CP114040.1"/>
</dbReference>
<organism evidence="2 3">
    <name type="scientific">Nannocystis punicea</name>
    <dbReference type="NCBI Taxonomy" id="2995304"/>
    <lineage>
        <taxon>Bacteria</taxon>
        <taxon>Pseudomonadati</taxon>
        <taxon>Myxococcota</taxon>
        <taxon>Polyangia</taxon>
        <taxon>Nannocystales</taxon>
        <taxon>Nannocystaceae</taxon>
        <taxon>Nannocystis</taxon>
    </lineage>
</organism>
<dbReference type="GO" id="GO:0032259">
    <property type="term" value="P:methylation"/>
    <property type="evidence" value="ECO:0007669"/>
    <property type="project" value="UniProtKB-KW"/>
</dbReference>
<dbReference type="Proteomes" id="UP001164459">
    <property type="component" value="Chromosome"/>
</dbReference>
<keyword evidence="2" id="KW-0489">Methyltransferase</keyword>
<evidence type="ECO:0000313" key="3">
    <source>
        <dbReference type="Proteomes" id="UP001164459"/>
    </source>
</evidence>
<dbReference type="EMBL" id="CP114040">
    <property type="protein sequence ID" value="WAS95658.1"/>
    <property type="molecule type" value="Genomic_DNA"/>
</dbReference>
<dbReference type="Pfam" id="PF05050">
    <property type="entry name" value="Methyltransf_21"/>
    <property type="match status" value="1"/>
</dbReference>
<dbReference type="GO" id="GO:0008168">
    <property type="term" value="F:methyltransferase activity"/>
    <property type="evidence" value="ECO:0007669"/>
    <property type="project" value="UniProtKB-KW"/>
</dbReference>
<dbReference type="PANTHER" id="PTHR34203">
    <property type="entry name" value="METHYLTRANSFERASE, FKBM FAMILY PROTEIN"/>
    <property type="match status" value="1"/>
</dbReference>
<dbReference type="InterPro" id="IPR029063">
    <property type="entry name" value="SAM-dependent_MTases_sf"/>
</dbReference>
<dbReference type="Gene3D" id="3.40.50.150">
    <property type="entry name" value="Vaccinia Virus protein VP39"/>
    <property type="match status" value="1"/>
</dbReference>
<evidence type="ECO:0000313" key="2">
    <source>
        <dbReference type="EMBL" id="WAS95658.1"/>
    </source>
</evidence>
<name>A0ABY7H936_9BACT</name>
<keyword evidence="2" id="KW-0808">Transferase</keyword>
<evidence type="ECO:0000259" key="1">
    <source>
        <dbReference type="Pfam" id="PF05050"/>
    </source>
</evidence>
<reference evidence="2" key="1">
    <citation type="submission" date="2022-11" db="EMBL/GenBank/DDBJ databases">
        <title>Minimal conservation of predation-associated metabolite biosynthetic gene clusters underscores biosynthetic potential of Myxococcota including descriptions for ten novel species: Archangium lansinium sp. nov., Myxococcus landrumus sp. nov., Nannocystis bai.</title>
        <authorList>
            <person name="Ahearne A."/>
            <person name="Stevens C."/>
            <person name="Dowd S."/>
        </authorList>
    </citation>
    <scope>NUCLEOTIDE SEQUENCE</scope>
    <source>
        <strain evidence="2">Fl3</strain>
    </source>
</reference>
<keyword evidence="3" id="KW-1185">Reference proteome</keyword>
<gene>
    <name evidence="2" type="ORF">O0S08_05805</name>
</gene>